<dbReference type="FunFam" id="3.80.10.10:FF:000095">
    <property type="entry name" value="LRR receptor-like serine/threonine-protein kinase GSO1"/>
    <property type="match status" value="1"/>
</dbReference>
<dbReference type="EMBL" id="KK198763">
    <property type="protein sequence ID" value="KCW46429.1"/>
    <property type="molecule type" value="Genomic_DNA"/>
</dbReference>
<feature type="domain" description="Disease resistance R13L4/SHOC-2-like LRR" evidence="15">
    <location>
        <begin position="112"/>
        <end position="260"/>
    </location>
</feature>
<dbReference type="InterPro" id="IPR032675">
    <property type="entry name" value="LRR_dom_sf"/>
</dbReference>
<dbReference type="SMART" id="SM00369">
    <property type="entry name" value="LRR_TYP"/>
    <property type="match status" value="13"/>
</dbReference>
<name>A0A058ZYC6_EUCGR</name>
<dbReference type="InterPro" id="IPR001611">
    <property type="entry name" value="Leu-rich_rpt"/>
</dbReference>
<organism evidence="16">
    <name type="scientific">Eucalyptus grandis</name>
    <name type="common">Flooded gum</name>
    <dbReference type="NCBI Taxonomy" id="71139"/>
    <lineage>
        <taxon>Eukaryota</taxon>
        <taxon>Viridiplantae</taxon>
        <taxon>Streptophyta</taxon>
        <taxon>Embryophyta</taxon>
        <taxon>Tracheophyta</taxon>
        <taxon>Spermatophyta</taxon>
        <taxon>Magnoliopsida</taxon>
        <taxon>eudicotyledons</taxon>
        <taxon>Gunneridae</taxon>
        <taxon>Pentapetalae</taxon>
        <taxon>rosids</taxon>
        <taxon>malvids</taxon>
        <taxon>Myrtales</taxon>
        <taxon>Myrtaceae</taxon>
        <taxon>Myrtoideae</taxon>
        <taxon>Eucalypteae</taxon>
        <taxon>Eucalyptus</taxon>
    </lineage>
</organism>
<dbReference type="OMA" id="VGCHEVE"/>
<dbReference type="InterPro" id="IPR003591">
    <property type="entry name" value="Leu-rich_rpt_typical-subtyp"/>
</dbReference>
<protein>
    <submittedName>
        <fullName evidence="16">Uncharacterized protein</fullName>
    </submittedName>
</protein>
<keyword evidence="6 13" id="KW-0732">Signal</keyword>
<dbReference type="PROSITE" id="PS51450">
    <property type="entry name" value="LRR"/>
    <property type="match status" value="1"/>
</dbReference>
<dbReference type="Pfam" id="PF13855">
    <property type="entry name" value="LRR_8"/>
    <property type="match status" value="5"/>
</dbReference>
<evidence type="ECO:0000256" key="11">
    <source>
        <dbReference type="ARBA" id="ARBA00023180"/>
    </source>
</evidence>
<keyword evidence="10" id="KW-0675">Receptor</keyword>
<dbReference type="PANTHER" id="PTHR48063:SF112">
    <property type="entry name" value="RECEPTOR LIKE PROTEIN 30-LIKE"/>
    <property type="match status" value="1"/>
</dbReference>
<evidence type="ECO:0000313" key="16">
    <source>
        <dbReference type="EMBL" id="KCW46429.1"/>
    </source>
</evidence>
<dbReference type="PRINTS" id="PR00019">
    <property type="entry name" value="LEURICHRPT"/>
</dbReference>
<evidence type="ECO:0000256" key="2">
    <source>
        <dbReference type="ARBA" id="ARBA00009592"/>
    </source>
</evidence>
<dbReference type="Pfam" id="PF23598">
    <property type="entry name" value="LRR_14"/>
    <property type="match status" value="1"/>
</dbReference>
<keyword evidence="8 12" id="KW-1133">Transmembrane helix</keyword>
<dbReference type="SMART" id="SM00365">
    <property type="entry name" value="LRR_SD22"/>
    <property type="match status" value="8"/>
</dbReference>
<evidence type="ECO:0000256" key="8">
    <source>
        <dbReference type="ARBA" id="ARBA00022989"/>
    </source>
</evidence>
<keyword evidence="9 12" id="KW-0472">Membrane</keyword>
<evidence type="ECO:0000259" key="14">
    <source>
        <dbReference type="Pfam" id="PF08263"/>
    </source>
</evidence>
<evidence type="ECO:0000256" key="10">
    <source>
        <dbReference type="ARBA" id="ARBA00023170"/>
    </source>
</evidence>
<keyword evidence="3" id="KW-1003">Cell membrane</keyword>
<dbReference type="GO" id="GO:0005886">
    <property type="term" value="C:plasma membrane"/>
    <property type="evidence" value="ECO:0007669"/>
    <property type="project" value="UniProtKB-SubCell"/>
</dbReference>
<evidence type="ECO:0000256" key="5">
    <source>
        <dbReference type="ARBA" id="ARBA00022692"/>
    </source>
</evidence>
<dbReference type="Pfam" id="PF08263">
    <property type="entry name" value="LRRNT_2"/>
    <property type="match status" value="1"/>
</dbReference>
<evidence type="ECO:0000256" key="7">
    <source>
        <dbReference type="ARBA" id="ARBA00022737"/>
    </source>
</evidence>
<dbReference type="InParanoid" id="A0A058ZYC6"/>
<evidence type="ECO:0000256" key="1">
    <source>
        <dbReference type="ARBA" id="ARBA00004251"/>
    </source>
</evidence>
<keyword evidence="5 12" id="KW-0812">Transmembrane</keyword>
<gene>
    <name evidence="16" type="ORF">EUGRSUZ_K00261</name>
</gene>
<evidence type="ECO:0000256" key="4">
    <source>
        <dbReference type="ARBA" id="ARBA00022614"/>
    </source>
</evidence>
<dbReference type="InterPro" id="IPR046956">
    <property type="entry name" value="RLP23-like"/>
</dbReference>
<evidence type="ECO:0000256" key="12">
    <source>
        <dbReference type="SAM" id="Phobius"/>
    </source>
</evidence>
<keyword evidence="7" id="KW-0677">Repeat</keyword>
<keyword evidence="11" id="KW-0325">Glycoprotein</keyword>
<sequence length="1144" mass="127755">MAGHDSVKVLVLVSLLVILDNAYVCLCRNGNSSSICFEEERNALLQLRQSLSDPSHVLPSWNGEDCCRWIGVTCNRANGHVVKLQITSVNENPFPTAEELSFDDYDDSSPRVFLTAGELNPSLLNLRYLSYLDLSGIFFKHAYMPKFIGSMKQLRYLDLSYSFGFAIVPHEWGNLTELEVLILRGSYGVDVVDDFQWLSHLQALKYLDMSRIYVNKSGDLMQVISALPSLSHLSLSDCGLFNFHRSFQNMTSLEYLDLSWNLLGGPIPSISFQNMTSLEYLDLSGNSLGAPIPSIPFQNMASLEYLDLSKNWLRGPISSIPFQNMTSLEYLDLSENLLRGPIPSIPFQNMTFLEYLDLSTNLFGGPISSIPFQNITSLRHLHLSSNYFNSSVPRWFNNLRSLVDLNLADNLLQSIEGGLFSFLREKPFLESLYLDGNKLHEEIFLLEGSSSGLIGKNFERLGISNNFLQGTLPDWLFHLKNLTVLDLSYNQLHGTIPSPYDWLCLRVLRLSDNQLTGNIPDAFGRLQVLSILDLHNNLLNGTIPQSLGQLQYLSSLDLSANSLGGTVSQIHFSNLSKLQFLNIRNNHLAIEVDSDWIPPFNLSCMRMGSCKFGTEFPRWIRTQANLMEIDLSNASISGSLPDWLGLMSLSYLYLSHNQINGSLPKFLSNLSYLDLSHSQTNGSLSKFSSSLFWLDLSHNLISGPIPQDISLAVPWLETLNLNDNRLSGPIPTSICNMELLNLHLGRNELVGEIPACWKQNPLTLLDLSSNKLSGVIPSSLGNLIELVSLHLNNNRLQGGIPVTIKYCSNLQILDLGENKISGSVPHWIGPRFPLLQILRLRENMFNGSIPSQLCLLFALHILDMAVNDLTGTIPNCLGHMKGMKLNKSIDEGNSLSPAYASAPPMLGPIASNSPPTIAPTDWTQEHVEQVVKGMDLDYTTLDLQLMVNLDLSSNKLVGPIPRELTLLSELRGLNLSRNFLSGGIPTMIGDMRLLESLDLSNNHLSGTIPQSFSAFISLSKLNLSHNNFMGPIPKGNQIQTLDDPSIYADNPLLCGDPLQKKCPEAEAPRVPEEVADEEDKLEKVIFYIVIMLGFATGFWGVVGSLVYKKNWRRVYFNFVDHKVDMVYVIVAVKAAKLRRRLRRV</sequence>
<proteinExistence type="inferred from homology"/>
<accession>A0A058ZYC6</accession>
<dbReference type="eggNOG" id="KOG0619">
    <property type="taxonomic scope" value="Eukaryota"/>
</dbReference>
<dbReference type="PANTHER" id="PTHR48063">
    <property type="entry name" value="LRR RECEPTOR-LIKE KINASE"/>
    <property type="match status" value="1"/>
</dbReference>
<evidence type="ECO:0000256" key="3">
    <source>
        <dbReference type="ARBA" id="ARBA00022475"/>
    </source>
</evidence>
<evidence type="ECO:0000256" key="6">
    <source>
        <dbReference type="ARBA" id="ARBA00022729"/>
    </source>
</evidence>
<feature type="signal peptide" evidence="13">
    <location>
        <begin position="1"/>
        <end position="27"/>
    </location>
</feature>
<evidence type="ECO:0000256" key="9">
    <source>
        <dbReference type="ARBA" id="ARBA00023136"/>
    </source>
</evidence>
<comment type="subcellular location">
    <subcellularLocation>
        <location evidence="1">Cell membrane</location>
        <topology evidence="1">Single-pass type I membrane protein</topology>
    </subcellularLocation>
</comment>
<dbReference type="FunFam" id="3.80.10.10:FF:000111">
    <property type="entry name" value="LRR receptor-like serine/threonine-protein kinase ERECTA"/>
    <property type="match status" value="1"/>
</dbReference>
<feature type="transmembrane region" description="Helical" evidence="12">
    <location>
        <begin position="1084"/>
        <end position="1107"/>
    </location>
</feature>
<dbReference type="AlphaFoldDB" id="A0A058ZYC6"/>
<evidence type="ECO:0000259" key="15">
    <source>
        <dbReference type="Pfam" id="PF23598"/>
    </source>
</evidence>
<feature type="domain" description="Leucine-rich repeat-containing N-terminal plant-type" evidence="14">
    <location>
        <begin position="39"/>
        <end position="75"/>
    </location>
</feature>
<comment type="similarity">
    <text evidence="2">Belongs to the RLP family.</text>
</comment>
<dbReference type="SUPFAM" id="SSF52058">
    <property type="entry name" value="L domain-like"/>
    <property type="match status" value="3"/>
</dbReference>
<keyword evidence="4" id="KW-0433">Leucine-rich repeat</keyword>
<dbReference type="Gene3D" id="3.80.10.10">
    <property type="entry name" value="Ribonuclease Inhibitor"/>
    <property type="match status" value="5"/>
</dbReference>
<dbReference type="InterPro" id="IPR055414">
    <property type="entry name" value="LRR_R13L4/SHOC2-like"/>
</dbReference>
<dbReference type="FunFam" id="3.80.10.10:FF:000041">
    <property type="entry name" value="LRR receptor-like serine/threonine-protein kinase ERECTA"/>
    <property type="match status" value="1"/>
</dbReference>
<reference evidence="16" key="1">
    <citation type="submission" date="2013-07" db="EMBL/GenBank/DDBJ databases">
        <title>The genome of Eucalyptus grandis.</title>
        <authorList>
            <person name="Schmutz J."/>
            <person name="Hayes R."/>
            <person name="Myburg A."/>
            <person name="Tuskan G."/>
            <person name="Grattapaglia D."/>
            <person name="Rokhsar D.S."/>
        </authorList>
    </citation>
    <scope>NUCLEOTIDE SEQUENCE</scope>
    <source>
        <tissue evidence="16">Leaf extractions</tissue>
    </source>
</reference>
<dbReference type="InterPro" id="IPR013210">
    <property type="entry name" value="LRR_N_plant-typ"/>
</dbReference>
<evidence type="ECO:0000256" key="13">
    <source>
        <dbReference type="SAM" id="SignalP"/>
    </source>
</evidence>
<dbReference type="Pfam" id="PF00560">
    <property type="entry name" value="LRR_1"/>
    <property type="match status" value="7"/>
</dbReference>
<dbReference type="FunFam" id="3.80.10.10:FF:001678">
    <property type="entry name" value="Calmodulin-binding receptor kinase CaMRLK"/>
    <property type="match status" value="1"/>
</dbReference>
<feature type="chain" id="PRO_5001566871" evidence="13">
    <location>
        <begin position="28"/>
        <end position="1144"/>
    </location>
</feature>
<dbReference type="Gramene" id="KCW46429">
    <property type="protein sequence ID" value="KCW46429"/>
    <property type="gene ID" value="EUGRSUZ_K00261"/>
</dbReference>